<dbReference type="InterPro" id="IPR044844">
    <property type="entry name" value="Trans_IPPS_euk-type"/>
</dbReference>
<dbReference type="Pfam" id="PF00494">
    <property type="entry name" value="SQS_PSY"/>
    <property type="match status" value="1"/>
</dbReference>
<dbReference type="GO" id="GO:0051996">
    <property type="term" value="F:squalene synthase [NAD(P)H] activity"/>
    <property type="evidence" value="ECO:0007669"/>
    <property type="project" value="InterPro"/>
</dbReference>
<dbReference type="RefSeq" id="WP_150441968.1">
    <property type="nucleotide sequence ID" value="NZ_VYKL01000037.1"/>
</dbReference>
<dbReference type="InterPro" id="IPR002060">
    <property type="entry name" value="Squ/phyt_synthse"/>
</dbReference>
<dbReference type="OrthoDB" id="9787280at2"/>
<sequence>MSETKYLNKNARDTLKATSRTFYIPISHLAKGLQEAVASAYLCMRAIDEIEDHPKLQSKDKSHLLFSISQILQKPFHENELTALFQPYQSQLPKVTLQLAEWIKVCPETIVDKVLESTSIMAKGMAEWVNKDWKIQNEEDLDQYTYYVAGLVGVMLTDIWKWYDQTDADEHLAIAFGRGLQAVNILRNHHEDKDRGVSFFPDGWKLEDMFAYASRNLELADQYVKDIKNDSILKFCKIPLALAHGTLQALMNGKEKMSRLEVIKAVGKVVGNV</sequence>
<keyword evidence="2" id="KW-1185">Reference proteome</keyword>
<dbReference type="PANTHER" id="PTHR11626">
    <property type="entry name" value="FARNESYL-DIPHOSPHATE FARNESYLTRANSFERASE"/>
    <property type="match status" value="1"/>
</dbReference>
<dbReference type="Proteomes" id="UP000326671">
    <property type="component" value="Unassembled WGS sequence"/>
</dbReference>
<evidence type="ECO:0000313" key="2">
    <source>
        <dbReference type="Proteomes" id="UP000326671"/>
    </source>
</evidence>
<proteinExistence type="predicted"/>
<dbReference type="PANTHER" id="PTHR11626:SF2">
    <property type="entry name" value="SQUALENE SYNTHASE"/>
    <property type="match status" value="1"/>
</dbReference>
<dbReference type="SUPFAM" id="SSF48576">
    <property type="entry name" value="Terpenoid synthases"/>
    <property type="match status" value="1"/>
</dbReference>
<dbReference type="AlphaFoldDB" id="A0A5J5HBG0"/>
<dbReference type="GO" id="GO:0045338">
    <property type="term" value="P:farnesyl diphosphate metabolic process"/>
    <property type="evidence" value="ECO:0007669"/>
    <property type="project" value="InterPro"/>
</dbReference>
<comment type="caution">
    <text evidence="1">The sequence shown here is derived from an EMBL/GenBank/DDBJ whole genome shotgun (WGS) entry which is preliminary data.</text>
</comment>
<reference evidence="1 2" key="1">
    <citation type="submission" date="2019-09" db="EMBL/GenBank/DDBJ databases">
        <title>Whole genome sequences of isolates from the Mars Exploration Rovers.</title>
        <authorList>
            <person name="Seuylemezian A."/>
            <person name="Vaishampayan P."/>
        </authorList>
    </citation>
    <scope>NUCLEOTIDE SEQUENCE [LARGE SCALE GENOMIC DNA]</scope>
    <source>
        <strain evidence="1 2">MER_TA_151</strain>
    </source>
</reference>
<gene>
    <name evidence="1" type="ORF">F4V44_21010</name>
</gene>
<organism evidence="1 2">
    <name type="scientific">Niallia endozanthoxylica</name>
    <dbReference type="NCBI Taxonomy" id="2036016"/>
    <lineage>
        <taxon>Bacteria</taxon>
        <taxon>Bacillati</taxon>
        <taxon>Bacillota</taxon>
        <taxon>Bacilli</taxon>
        <taxon>Bacillales</taxon>
        <taxon>Bacillaceae</taxon>
        <taxon>Niallia</taxon>
    </lineage>
</organism>
<evidence type="ECO:0000313" key="1">
    <source>
        <dbReference type="EMBL" id="KAA9016953.1"/>
    </source>
</evidence>
<accession>A0A5J5HBG0</accession>
<dbReference type="EMBL" id="VYKL01000037">
    <property type="protein sequence ID" value="KAA9016953.1"/>
    <property type="molecule type" value="Genomic_DNA"/>
</dbReference>
<dbReference type="Gene3D" id="1.10.600.10">
    <property type="entry name" value="Farnesyl Diphosphate Synthase"/>
    <property type="match status" value="1"/>
</dbReference>
<dbReference type="InterPro" id="IPR008949">
    <property type="entry name" value="Isoprenoid_synthase_dom_sf"/>
</dbReference>
<name>A0A5J5HBG0_9BACI</name>
<protein>
    <submittedName>
        <fullName evidence="1">Phytoene/squalene synthase family protein</fullName>
    </submittedName>
</protein>